<organism evidence="8 9">
    <name type="scientific">Branchiostoma belcheri</name>
    <name type="common">Amphioxus</name>
    <dbReference type="NCBI Taxonomy" id="7741"/>
    <lineage>
        <taxon>Eukaryota</taxon>
        <taxon>Metazoa</taxon>
        <taxon>Chordata</taxon>
        <taxon>Cephalochordata</taxon>
        <taxon>Leptocardii</taxon>
        <taxon>Amphioxiformes</taxon>
        <taxon>Branchiostomatidae</taxon>
        <taxon>Branchiostoma</taxon>
    </lineage>
</organism>
<feature type="chain" id="PRO_5027803540" evidence="6">
    <location>
        <begin position="17"/>
        <end position="645"/>
    </location>
</feature>
<evidence type="ECO:0000256" key="1">
    <source>
        <dbReference type="ARBA" id="ARBA00022614"/>
    </source>
</evidence>
<dbReference type="SMART" id="SM00082">
    <property type="entry name" value="LRRCT"/>
    <property type="match status" value="1"/>
</dbReference>
<protein>
    <submittedName>
        <fullName evidence="9">Uncharacterized protein LOC109467330</fullName>
    </submittedName>
</protein>
<dbReference type="RefSeq" id="XP_019620834.1">
    <property type="nucleotide sequence ID" value="XM_019765275.1"/>
</dbReference>
<feature type="compositionally biased region" description="Basic and acidic residues" evidence="4">
    <location>
        <begin position="446"/>
        <end position="457"/>
    </location>
</feature>
<dbReference type="GeneID" id="109467330"/>
<evidence type="ECO:0000256" key="6">
    <source>
        <dbReference type="SAM" id="SignalP"/>
    </source>
</evidence>
<gene>
    <name evidence="9" type="primary">LOC109467330</name>
</gene>
<dbReference type="PROSITE" id="PS50835">
    <property type="entry name" value="IG_LIKE"/>
    <property type="match status" value="1"/>
</dbReference>
<feature type="region of interest" description="Disordered" evidence="4">
    <location>
        <begin position="409"/>
        <end position="430"/>
    </location>
</feature>
<reference evidence="9" key="1">
    <citation type="submission" date="2025-08" db="UniProtKB">
        <authorList>
            <consortium name="RefSeq"/>
        </authorList>
    </citation>
    <scope>IDENTIFICATION</scope>
    <source>
        <tissue evidence="9">Gonad</tissue>
    </source>
</reference>
<dbReference type="Pfam" id="PF13855">
    <property type="entry name" value="LRR_8"/>
    <property type="match status" value="2"/>
</dbReference>
<dbReference type="AlphaFoldDB" id="A0A6P4YFT6"/>
<dbReference type="OrthoDB" id="1394818at2759"/>
<dbReference type="InterPro" id="IPR000483">
    <property type="entry name" value="Cys-rich_flank_reg_C"/>
</dbReference>
<dbReference type="PROSITE" id="PS51450">
    <property type="entry name" value="LRR"/>
    <property type="match status" value="1"/>
</dbReference>
<keyword evidence="1" id="KW-0433">Leucine-rich repeat</keyword>
<evidence type="ECO:0000256" key="3">
    <source>
        <dbReference type="ARBA" id="ARBA00022737"/>
    </source>
</evidence>
<feature type="region of interest" description="Disordered" evidence="4">
    <location>
        <begin position="442"/>
        <end position="497"/>
    </location>
</feature>
<feature type="compositionally biased region" description="Polar residues" evidence="4">
    <location>
        <begin position="471"/>
        <end position="488"/>
    </location>
</feature>
<keyword evidence="5" id="KW-0472">Membrane</keyword>
<evidence type="ECO:0000313" key="9">
    <source>
        <dbReference type="RefSeq" id="XP_019620834.1"/>
    </source>
</evidence>
<dbReference type="Gene3D" id="3.80.10.10">
    <property type="entry name" value="Ribonuclease Inhibitor"/>
    <property type="match status" value="1"/>
</dbReference>
<evidence type="ECO:0000256" key="4">
    <source>
        <dbReference type="SAM" id="MobiDB-lite"/>
    </source>
</evidence>
<dbReference type="Proteomes" id="UP000515135">
    <property type="component" value="Unplaced"/>
</dbReference>
<evidence type="ECO:0000256" key="2">
    <source>
        <dbReference type="ARBA" id="ARBA00022729"/>
    </source>
</evidence>
<dbReference type="SUPFAM" id="SSF52058">
    <property type="entry name" value="L domain-like"/>
    <property type="match status" value="1"/>
</dbReference>
<dbReference type="InterPro" id="IPR001611">
    <property type="entry name" value="Leu-rich_rpt"/>
</dbReference>
<keyword evidence="2 6" id="KW-0732">Signal</keyword>
<dbReference type="SMART" id="SM00369">
    <property type="entry name" value="LRR_TYP"/>
    <property type="match status" value="5"/>
</dbReference>
<feature type="domain" description="Ig-like" evidence="7">
    <location>
        <begin position="290"/>
        <end position="407"/>
    </location>
</feature>
<dbReference type="PANTHER" id="PTHR24366:SF161">
    <property type="entry name" value="TIR DOMAIN-CONTAINING PROTEIN"/>
    <property type="match status" value="1"/>
</dbReference>
<proteinExistence type="predicted"/>
<evidence type="ECO:0000256" key="5">
    <source>
        <dbReference type="SAM" id="Phobius"/>
    </source>
</evidence>
<keyword evidence="3" id="KW-0677">Repeat</keyword>
<name>A0A6P4YFT6_BRABE</name>
<sequence>MSPFLLFLLAFARSEAGPSCSDLCEVSSDGRCEVRGMMNIFIWGVTHCAMCNTTGQAISANQFGCLPAAVEKLQVAGHSDSDGKLKALPSLARVRILLLGPGQILTVDHETLAAVPNLLGLSMSNNAIQTIGNWFGGIKKLTKLELSWNQISEIERNALQPLTELYCLNLTHNRLGAVKEWYFTGLTKLGMLQLCYNNISHIDGKSFDQVPGLHTLSLDHNKLLVIPVELLAVKRLSVANNPFRCTCALEDLKSALDRQAYNKLLCSYPPVISGSRVAVARRFSRMPCPPPTARVSRQDHGATLVCEVFWEKQPGIGWLDPGGNAVGEGEALNLWGGAVTTSLEHEIPTRQSPEPATAQETAHHGLPYIGKSTYTLKMSPQAYRSWTNGSFRCVVQSAAGDVNLSLSKSNDTSDGWQRQGHTMATPPVQQNDKATERIIKPTGKTNHQDDTTPEAHKAQWKPTESPVYPGTTPTQQNKKITESTTNPTDKIKNTDDATPLAGKAQWDAVITAVYTGTAPAQQSVRITKPTGNNTKQGDTTPMADGRKWHPVLMIVIGSSAGLALFFLYKVATACRRLRRRQKGDIFGVATYSTTSEAYRYKTSSHHPLLSSLGSLTTHMLRSRTTHPSIRMPKRRSWKIPCMLQT</sequence>
<keyword evidence="5" id="KW-1133">Transmembrane helix</keyword>
<feature type="signal peptide" evidence="6">
    <location>
        <begin position="1"/>
        <end position="16"/>
    </location>
</feature>
<dbReference type="PANTHER" id="PTHR24366">
    <property type="entry name" value="IG(IMMUNOGLOBULIN) AND LRR(LEUCINE RICH REPEAT) DOMAINS"/>
    <property type="match status" value="1"/>
</dbReference>
<dbReference type="InterPro" id="IPR003591">
    <property type="entry name" value="Leu-rich_rpt_typical-subtyp"/>
</dbReference>
<accession>A0A6P4YFT6</accession>
<evidence type="ECO:0000313" key="8">
    <source>
        <dbReference type="Proteomes" id="UP000515135"/>
    </source>
</evidence>
<dbReference type="InterPro" id="IPR007110">
    <property type="entry name" value="Ig-like_dom"/>
</dbReference>
<keyword evidence="8" id="KW-1185">Reference proteome</keyword>
<dbReference type="InterPro" id="IPR032675">
    <property type="entry name" value="LRR_dom_sf"/>
</dbReference>
<keyword evidence="5" id="KW-0812">Transmembrane</keyword>
<evidence type="ECO:0000259" key="7">
    <source>
        <dbReference type="PROSITE" id="PS50835"/>
    </source>
</evidence>
<feature type="transmembrane region" description="Helical" evidence="5">
    <location>
        <begin position="548"/>
        <end position="571"/>
    </location>
</feature>
<dbReference type="KEGG" id="bbel:109467330"/>